<sequence length="176" mass="18453">MDSVNDAGQQAPESGVDAGFDEDAVLLLMQWLAEQGAVVTISAGGSAVRPVREERWTFHVSGPVVVAEEGTIGQCVRNALPRLREAGMPVDEGMPESACMRGGGPEGTGMLVLDWLAEQGLSVFLKADGARTTPGWTLIVGGEPLTERQRADGPSAGRCLGRMLSRLRAEGVAVPV</sequence>
<accession>A0A918WMN6</accession>
<name>A0A918WMN6_STRCJ</name>
<reference evidence="1" key="1">
    <citation type="journal article" date="2014" name="Int. J. Syst. Evol. Microbiol.">
        <title>Complete genome sequence of Corynebacterium casei LMG S-19264T (=DSM 44701T), isolated from a smear-ripened cheese.</title>
        <authorList>
            <consortium name="US DOE Joint Genome Institute (JGI-PGF)"/>
            <person name="Walter F."/>
            <person name="Albersmeier A."/>
            <person name="Kalinowski J."/>
            <person name="Ruckert C."/>
        </authorList>
    </citation>
    <scope>NUCLEOTIDE SEQUENCE</scope>
    <source>
        <strain evidence="1">JCM 4633</strain>
    </source>
</reference>
<reference evidence="1" key="2">
    <citation type="submission" date="2020-09" db="EMBL/GenBank/DDBJ databases">
        <authorList>
            <person name="Sun Q."/>
            <person name="Ohkuma M."/>
        </authorList>
    </citation>
    <scope>NUCLEOTIDE SEQUENCE</scope>
    <source>
        <strain evidence="1">JCM 4633</strain>
    </source>
</reference>
<dbReference type="Proteomes" id="UP000646244">
    <property type="component" value="Unassembled WGS sequence"/>
</dbReference>
<dbReference type="RefSeq" id="WP_190111335.1">
    <property type="nucleotide sequence ID" value="NZ_BMVB01000014.1"/>
</dbReference>
<comment type="caution">
    <text evidence="1">The sequence shown here is derived from an EMBL/GenBank/DDBJ whole genome shotgun (WGS) entry which is preliminary data.</text>
</comment>
<dbReference type="AlphaFoldDB" id="A0A918WMN6"/>
<evidence type="ECO:0000313" key="2">
    <source>
        <dbReference type="Proteomes" id="UP000646244"/>
    </source>
</evidence>
<gene>
    <name evidence="1" type="ORF">GCM10010507_41430</name>
</gene>
<dbReference type="EMBL" id="BMVB01000014">
    <property type="protein sequence ID" value="GHC60121.1"/>
    <property type="molecule type" value="Genomic_DNA"/>
</dbReference>
<organism evidence="1 2">
    <name type="scientific">Streptomyces cinnamoneus</name>
    <name type="common">Streptoverticillium cinnamoneum</name>
    <dbReference type="NCBI Taxonomy" id="53446"/>
    <lineage>
        <taxon>Bacteria</taxon>
        <taxon>Bacillati</taxon>
        <taxon>Actinomycetota</taxon>
        <taxon>Actinomycetes</taxon>
        <taxon>Kitasatosporales</taxon>
        <taxon>Streptomycetaceae</taxon>
        <taxon>Streptomyces</taxon>
        <taxon>Streptomyces cinnamoneus group</taxon>
    </lineage>
</organism>
<evidence type="ECO:0000313" key="1">
    <source>
        <dbReference type="EMBL" id="GHC60121.1"/>
    </source>
</evidence>
<protein>
    <submittedName>
        <fullName evidence="1">Uncharacterized protein</fullName>
    </submittedName>
</protein>
<proteinExistence type="predicted"/>